<dbReference type="EMBL" id="JAYMYS010000001">
    <property type="protein sequence ID" value="KAK7411927.1"/>
    <property type="molecule type" value="Genomic_DNA"/>
</dbReference>
<sequence>MTHNAKLFGVLILSNMIGVGLDEGVADLGNHDWVILIHLGDAYGFFDEGANERGILIIEVEVVFLDLDLTAISKVSYCEGKGIMGGQKC</sequence>
<keyword evidence="3" id="KW-1185">Reference proteome</keyword>
<accession>A0AAN9T0B1</accession>
<feature type="signal peptide" evidence="1">
    <location>
        <begin position="1"/>
        <end position="22"/>
    </location>
</feature>
<evidence type="ECO:0000313" key="2">
    <source>
        <dbReference type="EMBL" id="KAK7411927.1"/>
    </source>
</evidence>
<comment type="caution">
    <text evidence="2">The sequence shown here is derived from an EMBL/GenBank/DDBJ whole genome shotgun (WGS) entry which is preliminary data.</text>
</comment>
<gene>
    <name evidence="2" type="ORF">VNO78_03371</name>
</gene>
<keyword evidence="1" id="KW-0732">Signal</keyword>
<dbReference type="Proteomes" id="UP001386955">
    <property type="component" value="Unassembled WGS sequence"/>
</dbReference>
<proteinExistence type="predicted"/>
<feature type="chain" id="PRO_5042986579" evidence="1">
    <location>
        <begin position="23"/>
        <end position="89"/>
    </location>
</feature>
<evidence type="ECO:0000256" key="1">
    <source>
        <dbReference type="SAM" id="SignalP"/>
    </source>
</evidence>
<dbReference type="AlphaFoldDB" id="A0AAN9T0B1"/>
<evidence type="ECO:0000313" key="3">
    <source>
        <dbReference type="Proteomes" id="UP001386955"/>
    </source>
</evidence>
<name>A0AAN9T0B1_PSOTE</name>
<organism evidence="2 3">
    <name type="scientific">Psophocarpus tetragonolobus</name>
    <name type="common">Winged bean</name>
    <name type="synonym">Dolichos tetragonolobus</name>
    <dbReference type="NCBI Taxonomy" id="3891"/>
    <lineage>
        <taxon>Eukaryota</taxon>
        <taxon>Viridiplantae</taxon>
        <taxon>Streptophyta</taxon>
        <taxon>Embryophyta</taxon>
        <taxon>Tracheophyta</taxon>
        <taxon>Spermatophyta</taxon>
        <taxon>Magnoliopsida</taxon>
        <taxon>eudicotyledons</taxon>
        <taxon>Gunneridae</taxon>
        <taxon>Pentapetalae</taxon>
        <taxon>rosids</taxon>
        <taxon>fabids</taxon>
        <taxon>Fabales</taxon>
        <taxon>Fabaceae</taxon>
        <taxon>Papilionoideae</taxon>
        <taxon>50 kb inversion clade</taxon>
        <taxon>NPAAA clade</taxon>
        <taxon>indigoferoid/millettioid clade</taxon>
        <taxon>Phaseoleae</taxon>
        <taxon>Psophocarpus</taxon>
    </lineage>
</organism>
<reference evidence="2 3" key="1">
    <citation type="submission" date="2024-01" db="EMBL/GenBank/DDBJ databases">
        <title>The genomes of 5 underutilized Papilionoideae crops provide insights into root nodulation and disease resistanc.</title>
        <authorList>
            <person name="Jiang F."/>
        </authorList>
    </citation>
    <scope>NUCLEOTIDE SEQUENCE [LARGE SCALE GENOMIC DNA]</scope>
    <source>
        <strain evidence="2">DUOXIRENSHENG_FW03</strain>
        <tissue evidence="2">Leaves</tissue>
    </source>
</reference>
<protein>
    <submittedName>
        <fullName evidence="2">Uncharacterized protein</fullName>
    </submittedName>
</protein>